<feature type="repeat" description="TPR" evidence="3">
    <location>
        <begin position="120"/>
        <end position="153"/>
    </location>
</feature>
<dbReference type="SMART" id="SM00028">
    <property type="entry name" value="TPR"/>
    <property type="match status" value="3"/>
</dbReference>
<gene>
    <name evidence="5" type="ORF">ISF26_11270</name>
</gene>
<dbReference type="Proteomes" id="UP001054846">
    <property type="component" value="Chromosome"/>
</dbReference>
<keyword evidence="4" id="KW-0472">Membrane</keyword>
<dbReference type="InterPro" id="IPR011990">
    <property type="entry name" value="TPR-like_helical_dom_sf"/>
</dbReference>
<keyword evidence="6" id="KW-1185">Reference proteome</keyword>
<dbReference type="PROSITE" id="PS50005">
    <property type="entry name" value="TPR"/>
    <property type="match status" value="3"/>
</dbReference>
<dbReference type="Gene3D" id="1.25.40.10">
    <property type="entry name" value="Tetratricopeptide repeat domain"/>
    <property type="match status" value="1"/>
</dbReference>
<keyword evidence="4" id="KW-1133">Transmembrane helix</keyword>
<evidence type="ECO:0000256" key="1">
    <source>
        <dbReference type="ARBA" id="ARBA00022737"/>
    </source>
</evidence>
<feature type="repeat" description="TPR" evidence="3">
    <location>
        <begin position="52"/>
        <end position="85"/>
    </location>
</feature>
<evidence type="ECO:0000256" key="2">
    <source>
        <dbReference type="ARBA" id="ARBA00022803"/>
    </source>
</evidence>
<dbReference type="PANTHER" id="PTHR44366:SF1">
    <property type="entry name" value="UDP-N-ACETYLGLUCOSAMINE--PEPTIDE N-ACETYLGLUCOSAMINYLTRANSFERASE 110 KDA SUBUNIT"/>
    <property type="match status" value="1"/>
</dbReference>
<proteinExistence type="predicted"/>
<dbReference type="SUPFAM" id="SSF48452">
    <property type="entry name" value="TPR-like"/>
    <property type="match status" value="1"/>
</dbReference>
<keyword evidence="1" id="KW-0677">Repeat</keyword>
<dbReference type="InterPro" id="IPR013105">
    <property type="entry name" value="TPR_2"/>
</dbReference>
<protein>
    <submittedName>
        <fullName evidence="5">Tetratricopeptide repeat protein</fullName>
    </submittedName>
</protein>
<feature type="repeat" description="TPR" evidence="3">
    <location>
        <begin position="86"/>
        <end position="119"/>
    </location>
</feature>
<keyword evidence="2 3" id="KW-0802">TPR repeat</keyword>
<evidence type="ECO:0000256" key="4">
    <source>
        <dbReference type="SAM" id="Phobius"/>
    </source>
</evidence>
<dbReference type="PROSITE" id="PS50293">
    <property type="entry name" value="TPR_REGION"/>
    <property type="match status" value="2"/>
</dbReference>
<dbReference type="InterPro" id="IPR037919">
    <property type="entry name" value="OGT"/>
</dbReference>
<name>A0ABY3PSY4_9CYAN</name>
<dbReference type="Pfam" id="PF13432">
    <property type="entry name" value="TPR_16"/>
    <property type="match status" value="1"/>
</dbReference>
<evidence type="ECO:0000313" key="6">
    <source>
        <dbReference type="Proteomes" id="UP001054846"/>
    </source>
</evidence>
<dbReference type="RefSeq" id="WP_230844082.1">
    <property type="nucleotide sequence ID" value="NZ_CP063845.1"/>
</dbReference>
<evidence type="ECO:0000256" key="3">
    <source>
        <dbReference type="PROSITE-ProRule" id="PRU00339"/>
    </source>
</evidence>
<dbReference type="Pfam" id="PF07719">
    <property type="entry name" value="TPR_2"/>
    <property type="match status" value="1"/>
</dbReference>
<evidence type="ECO:0000313" key="5">
    <source>
        <dbReference type="EMBL" id="UFP96747.1"/>
    </source>
</evidence>
<feature type="transmembrane region" description="Helical" evidence="4">
    <location>
        <begin position="6"/>
        <end position="25"/>
    </location>
</feature>
<organism evidence="5 6">
    <name type="scientific">Gloeobacter morelensis MG652769</name>
    <dbReference type="NCBI Taxonomy" id="2781736"/>
    <lineage>
        <taxon>Bacteria</taxon>
        <taxon>Bacillati</taxon>
        <taxon>Cyanobacteriota</taxon>
        <taxon>Cyanophyceae</taxon>
        <taxon>Gloeobacterales</taxon>
        <taxon>Gloeobacteraceae</taxon>
        <taxon>Gloeobacter</taxon>
        <taxon>Gloeobacter morelensis</taxon>
    </lineage>
</organism>
<reference evidence="5 6" key="1">
    <citation type="journal article" date="2021" name="Genome Biol. Evol.">
        <title>Complete Genome Sequencing of a Novel Gloeobacter Species from a Waterfall Cave in Mexico.</title>
        <authorList>
            <person name="Saw J.H."/>
            <person name="Cardona T."/>
            <person name="Montejano G."/>
        </authorList>
    </citation>
    <scope>NUCLEOTIDE SEQUENCE [LARGE SCALE GENOMIC DNA]</scope>
    <source>
        <strain evidence="5">MG652769</strain>
    </source>
</reference>
<dbReference type="PANTHER" id="PTHR44366">
    <property type="entry name" value="UDP-N-ACETYLGLUCOSAMINE--PEPTIDE N-ACETYLGLUCOSAMINYLTRANSFERASE 110 KDA SUBUNIT"/>
    <property type="match status" value="1"/>
</dbReference>
<dbReference type="InterPro" id="IPR019734">
    <property type="entry name" value="TPR_rpt"/>
</dbReference>
<accession>A0ABY3PSY4</accession>
<sequence length="173" mass="19690">MNDNLRILYLIGLAVLLGWLAWQVFRQVRRNVGVEGVINKLQPKTKDGQASAQDYYELGCAYLEKRLYMDATENFKKALQANPEFAEAHNNLGFCHFQQRQYDLAIREYKDAVRFKPDYVSALNNLGHALEMKGQAVQALEAYDQVLTLQPANATAERRARALRKRVPSTADG</sequence>
<dbReference type="EMBL" id="CP063845">
    <property type="protein sequence ID" value="UFP96747.1"/>
    <property type="molecule type" value="Genomic_DNA"/>
</dbReference>
<keyword evidence="4" id="KW-0812">Transmembrane</keyword>